<dbReference type="SUPFAM" id="SSF48371">
    <property type="entry name" value="ARM repeat"/>
    <property type="match status" value="1"/>
</dbReference>
<dbReference type="GO" id="GO:0032040">
    <property type="term" value="C:small-subunit processome"/>
    <property type="evidence" value="ECO:0007669"/>
    <property type="project" value="TreeGrafter"/>
</dbReference>
<dbReference type="Gene3D" id="1.25.10.10">
    <property type="entry name" value="Leucine-rich Repeat Variant"/>
    <property type="match status" value="1"/>
</dbReference>
<dbReference type="STRING" id="1198029.A0A1U7LWL2"/>
<dbReference type="InterPro" id="IPR040191">
    <property type="entry name" value="UTP10"/>
</dbReference>
<dbReference type="PANTHER" id="PTHR13457:SF1">
    <property type="entry name" value="HEAT REPEAT-CONTAINING PROTEIN 1"/>
    <property type="match status" value="1"/>
</dbReference>
<comment type="subcellular location">
    <subcellularLocation>
        <location evidence="2">Nucleus</location>
        <location evidence="2">Nucleolus</location>
    </subcellularLocation>
</comment>
<dbReference type="Pfam" id="PF23243">
    <property type="entry name" value="HEAT_HEATR1"/>
    <property type="match status" value="1"/>
</dbReference>
<dbReference type="InterPro" id="IPR056473">
    <property type="entry name" value="HEAT_Utp10/HEAT1"/>
</dbReference>
<evidence type="ECO:0000313" key="5">
    <source>
        <dbReference type="EMBL" id="OLL27008.1"/>
    </source>
</evidence>
<dbReference type="GO" id="GO:0030515">
    <property type="term" value="F:snoRNA binding"/>
    <property type="evidence" value="ECO:0007669"/>
    <property type="project" value="TreeGrafter"/>
</dbReference>
<comment type="similarity">
    <text evidence="2">Belongs to the HEATR1/UTP10 family.</text>
</comment>
<dbReference type="GO" id="GO:0030686">
    <property type="term" value="C:90S preribosome"/>
    <property type="evidence" value="ECO:0007669"/>
    <property type="project" value="TreeGrafter"/>
</dbReference>
<proteinExistence type="inferred from homology"/>
<comment type="caution">
    <text evidence="5">The sequence shown here is derived from an EMBL/GenBank/DDBJ whole genome shotgun (WGS) entry which is preliminary data.</text>
</comment>
<gene>
    <name evidence="5" type="ORF">NEOLI_000023</name>
</gene>
<keyword evidence="2" id="KW-0687">Ribonucleoprotein</keyword>
<dbReference type="GO" id="GO:0000462">
    <property type="term" value="P:maturation of SSU-rRNA from tricistronic rRNA transcript (SSU-rRNA, 5.8S rRNA, LSU-rRNA)"/>
    <property type="evidence" value="ECO:0007669"/>
    <property type="project" value="TreeGrafter"/>
</dbReference>
<feature type="repeat" description="HEAT" evidence="1">
    <location>
        <begin position="562"/>
        <end position="599"/>
    </location>
</feature>
<evidence type="ECO:0000256" key="2">
    <source>
        <dbReference type="RuleBase" id="RU367065"/>
    </source>
</evidence>
<dbReference type="InterPro" id="IPR011989">
    <property type="entry name" value="ARM-like"/>
</dbReference>
<accession>A0A1U7LWL2</accession>
<keyword evidence="2" id="KW-0698">rRNA processing</keyword>
<evidence type="ECO:0000256" key="1">
    <source>
        <dbReference type="PROSITE-ProRule" id="PRU00103"/>
    </source>
</evidence>
<reference evidence="5 6" key="1">
    <citation type="submission" date="2016-04" db="EMBL/GenBank/DDBJ databases">
        <title>Evolutionary innovation and constraint leading to complex multicellularity in the Ascomycota.</title>
        <authorList>
            <person name="Cisse O."/>
            <person name="Nguyen A."/>
            <person name="Hewitt D.A."/>
            <person name="Jedd G."/>
            <person name="Stajich J.E."/>
        </authorList>
    </citation>
    <scope>NUCLEOTIDE SEQUENCE [LARGE SCALE GENOMIC DNA]</scope>
    <source>
        <strain evidence="5 6">DAH-3</strain>
    </source>
</reference>
<keyword evidence="6" id="KW-1185">Reference proteome</keyword>
<name>A0A1U7LWL2_NEOID</name>
<dbReference type="InterPro" id="IPR022125">
    <property type="entry name" value="U3snoRNP10_N"/>
</dbReference>
<dbReference type="PANTHER" id="PTHR13457">
    <property type="entry name" value="BAP28"/>
    <property type="match status" value="1"/>
</dbReference>
<dbReference type="Pfam" id="PF12397">
    <property type="entry name" value="U3snoRNP10"/>
    <property type="match status" value="1"/>
</dbReference>
<evidence type="ECO:0000313" key="6">
    <source>
        <dbReference type="Proteomes" id="UP000186594"/>
    </source>
</evidence>
<evidence type="ECO:0000259" key="4">
    <source>
        <dbReference type="Pfam" id="PF23243"/>
    </source>
</evidence>
<dbReference type="PROSITE" id="PS50077">
    <property type="entry name" value="HEAT_REPEAT"/>
    <property type="match status" value="1"/>
</dbReference>
<feature type="domain" description="Utp10/HEAT1 HEAT-repeats" evidence="4">
    <location>
        <begin position="1021"/>
        <end position="1181"/>
    </location>
</feature>
<dbReference type="GO" id="GO:0034455">
    <property type="term" value="C:t-UTP complex"/>
    <property type="evidence" value="ECO:0007669"/>
    <property type="project" value="TreeGrafter"/>
</dbReference>
<comment type="function">
    <text evidence="2">Involved in nucleolar processing of pre-18S ribosomal RNA.</text>
</comment>
<keyword evidence="2" id="KW-0539">Nucleus</keyword>
<dbReference type="InterPro" id="IPR021133">
    <property type="entry name" value="HEAT_type_2"/>
</dbReference>
<feature type="domain" description="U3 small nucleolar RNA-associated protein 10 N-terminal" evidence="3">
    <location>
        <begin position="235"/>
        <end position="348"/>
    </location>
</feature>
<comment type="subunit">
    <text evidence="2">Component of the ribosomal small subunit (SSU) processome.</text>
</comment>
<evidence type="ECO:0000259" key="3">
    <source>
        <dbReference type="Pfam" id="PF12397"/>
    </source>
</evidence>
<keyword evidence="2" id="KW-0690">Ribosome biogenesis</keyword>
<organism evidence="5 6">
    <name type="scientific">Neolecta irregularis (strain DAH-3)</name>
    <dbReference type="NCBI Taxonomy" id="1198029"/>
    <lineage>
        <taxon>Eukaryota</taxon>
        <taxon>Fungi</taxon>
        <taxon>Dikarya</taxon>
        <taxon>Ascomycota</taxon>
        <taxon>Taphrinomycotina</taxon>
        <taxon>Neolectales</taxon>
        <taxon>Neolectaceae</taxon>
        <taxon>Neolecta</taxon>
    </lineage>
</organism>
<sequence>MTTALATQLQELRASAVNAPYQNQFKKVASLLYDISEAAEKNIDTIYEIGREAFDELCEIDPRLRQFETILFSEGSKNVDRFLQTKADNDALNGVLSTFIHILSPHFLLGATTRALEWLVRRFRIHNYNAETLLLTFLPYYSHPTFARLLVIVTLPQPIWSFLEARKKDRSAPSRHEIVMSLAQDPTFYNIVAQFVEDMASEQKGYHALSAFWASVAVEAILRMRQAKVDEDLIMQRTLPFAAEGTQFHAAPEHQISNYMVLTVLASSGTITDQILVTIMNGISTTWSKRTFKSALLCIAQLMQVREGNPPLPDGVYKAMNDAKETEILLQEIVSKFRADKLVTGFLIRLIKSSVLTSDSIKRIEGYVRSGRISETQTKVIFRELIESTLKKNTPGTRVQISEMLNSLKNDKVLSRILNIVLAEDIERTEKLEMTLQITLQTNEIQSEISMESNSHTNDPETFEKMLQNFQQLEVIPESFFGNILSSDLENLTAIFDRASTSRDDIETLMKSSFFPKDELSLITFFGYVWSITTHVNRSRVMALNLVEDVVSSSEYTDFQILIPYLLIVLGDRSLKIRTAAVSAFQEVIKMYDKVQTSPIGHIVGYGDNSKNIKWLPWSVAKYFANEVIAPHLEEYLLDEEKIMKIIGHLLSGIGRKGAGKTKTEILSFLASTAIVTPILCVQVGLTNQINTVDAALKTELLFPLLKSATSNSISEFFNKCVKEGINVFSAKRSFVAIIAPGENGDGLAYLKELLSSEDAELASLACERTCALWSSMKRDSQVTFASALLKIVVAGSAPIVQNAIEALQKISLSTQIFENILKEIVIFSKVTSKSTPKRARTQISSAAKFKETAESILHELNVTLELLEKQNPEEKSSLIGLLFGKLADVLLIEEDTRISASYAKQILLSCMNSMVEGCKNSKSKFETKDIRIDVLVNCIRSSTSPQVHNRALLLAANLAELCPELVLHSVMPIFTFVGANVLQQDDSYSVHVIQQTVQNIIPALVKTSKDADQAVLDSVGVLNTFVNAYTHIPKHRRVKLFSALIETLGASDFLYAILSLLAEQSLSFHSRSADKASLKDFIPVLVKSFPLDVQITTIRKMTMLVKQFLEINHRGEIEGLLRMFSLEHHASEELEPIFCEIVNFMNLVLRSKSFHGAVRTRGGGESNCNYSSLIRELLMVVTECRNKKVSDGLFISLDCTLKLLPWSSFATTFQDIMKSDQEKFRRSSIAIVKSRLEIENAKTETQRKQALSILDSLIENISVRFENRTIQAAINCVTIMARKYSSFEPTCFSGLIPMLCGDSALRHDSLDVRISALV</sequence>
<protein>
    <recommendedName>
        <fullName evidence="2">U3 small nucleolar RNA-associated protein 10</fullName>
    </recommendedName>
</protein>
<dbReference type="GO" id="GO:0045943">
    <property type="term" value="P:positive regulation of transcription by RNA polymerase I"/>
    <property type="evidence" value="ECO:0007669"/>
    <property type="project" value="TreeGrafter"/>
</dbReference>
<dbReference type="Proteomes" id="UP000186594">
    <property type="component" value="Unassembled WGS sequence"/>
</dbReference>
<dbReference type="OrthoDB" id="31183at2759"/>
<dbReference type="InterPro" id="IPR016024">
    <property type="entry name" value="ARM-type_fold"/>
</dbReference>
<dbReference type="EMBL" id="LXFE01000126">
    <property type="protein sequence ID" value="OLL27008.1"/>
    <property type="molecule type" value="Genomic_DNA"/>
</dbReference>
<dbReference type="OMA" id="GEPFDRY"/>